<keyword evidence="2" id="KW-1185">Reference proteome</keyword>
<gene>
    <name evidence="1" type="ORF">XENOCAPTIV_020916</name>
</gene>
<dbReference type="EMBL" id="JAHRIN010038151">
    <property type="protein sequence ID" value="MEQ2204915.1"/>
    <property type="molecule type" value="Genomic_DNA"/>
</dbReference>
<reference evidence="1 2" key="1">
    <citation type="submission" date="2021-06" db="EMBL/GenBank/DDBJ databases">
        <authorList>
            <person name="Palmer J.M."/>
        </authorList>
    </citation>
    <scope>NUCLEOTIDE SEQUENCE [LARGE SCALE GENOMIC DNA]</scope>
    <source>
        <strain evidence="1 2">XC_2019</strain>
        <tissue evidence="1">Muscle</tissue>
    </source>
</reference>
<accession>A0ABV0R9U5</accession>
<sequence length="127" mass="14280">MWEPLADCNLFVCIGIYKSETGILPPPYVKLQNIAASLTMLMTDNFIFSSDVIDKLNNNNYIDLIDLTMEKLSSAFNPSLREQWAARVSCSGTQSSRLWDSNQSRATSLLFGPKYSDSVRLKNCRAC</sequence>
<evidence type="ECO:0000313" key="1">
    <source>
        <dbReference type="EMBL" id="MEQ2204915.1"/>
    </source>
</evidence>
<dbReference type="Proteomes" id="UP001434883">
    <property type="component" value="Unassembled WGS sequence"/>
</dbReference>
<proteinExistence type="predicted"/>
<evidence type="ECO:0000313" key="2">
    <source>
        <dbReference type="Proteomes" id="UP001434883"/>
    </source>
</evidence>
<protein>
    <submittedName>
        <fullName evidence="1">Uncharacterized protein</fullName>
    </submittedName>
</protein>
<organism evidence="1 2">
    <name type="scientific">Xenoophorus captivus</name>
    <dbReference type="NCBI Taxonomy" id="1517983"/>
    <lineage>
        <taxon>Eukaryota</taxon>
        <taxon>Metazoa</taxon>
        <taxon>Chordata</taxon>
        <taxon>Craniata</taxon>
        <taxon>Vertebrata</taxon>
        <taxon>Euteleostomi</taxon>
        <taxon>Actinopterygii</taxon>
        <taxon>Neopterygii</taxon>
        <taxon>Teleostei</taxon>
        <taxon>Neoteleostei</taxon>
        <taxon>Acanthomorphata</taxon>
        <taxon>Ovalentaria</taxon>
        <taxon>Atherinomorphae</taxon>
        <taxon>Cyprinodontiformes</taxon>
        <taxon>Goodeidae</taxon>
        <taxon>Xenoophorus</taxon>
    </lineage>
</organism>
<name>A0ABV0R9U5_9TELE</name>
<comment type="caution">
    <text evidence="1">The sequence shown here is derived from an EMBL/GenBank/DDBJ whole genome shotgun (WGS) entry which is preliminary data.</text>
</comment>